<feature type="domain" description="Glycosyltransferase 2-like" evidence="1">
    <location>
        <begin position="4"/>
        <end position="133"/>
    </location>
</feature>
<dbReference type="SUPFAM" id="SSF53448">
    <property type="entry name" value="Nucleotide-diphospho-sugar transferases"/>
    <property type="match status" value="1"/>
</dbReference>
<dbReference type="Gene3D" id="3.90.550.10">
    <property type="entry name" value="Spore Coat Polysaccharide Biosynthesis Protein SpsA, Chain A"/>
    <property type="match status" value="1"/>
</dbReference>
<dbReference type="RefSeq" id="WP_224527957.1">
    <property type="nucleotide sequence ID" value="NZ_JAIUJR010000004.1"/>
</dbReference>
<reference evidence="3" key="1">
    <citation type="submission" date="2023-07" db="EMBL/GenBank/DDBJ databases">
        <authorList>
            <person name="Yue Y."/>
        </authorList>
    </citation>
    <scope>NUCLEOTIDE SEQUENCE [LARGE SCALE GENOMIC DNA]</scope>
    <source>
        <strain evidence="3">D23</strain>
    </source>
</reference>
<dbReference type="Proteomes" id="UP001198901">
    <property type="component" value="Unassembled WGS sequence"/>
</dbReference>
<proteinExistence type="predicted"/>
<name>A0ABS7XR12_9FLAO</name>
<protein>
    <submittedName>
        <fullName evidence="2">Glycosyltransferase</fullName>
    </submittedName>
</protein>
<evidence type="ECO:0000313" key="2">
    <source>
        <dbReference type="EMBL" id="MCA0132438.1"/>
    </source>
</evidence>
<organism evidence="2 3">
    <name type="scientific">Winogradskyella alexanderae</name>
    <dbReference type="NCBI Taxonomy" id="2877123"/>
    <lineage>
        <taxon>Bacteria</taxon>
        <taxon>Pseudomonadati</taxon>
        <taxon>Bacteroidota</taxon>
        <taxon>Flavobacteriia</taxon>
        <taxon>Flavobacteriales</taxon>
        <taxon>Flavobacteriaceae</taxon>
        <taxon>Winogradskyella</taxon>
    </lineage>
</organism>
<dbReference type="PANTHER" id="PTHR22916:SF3">
    <property type="entry name" value="UDP-GLCNAC:BETAGAL BETA-1,3-N-ACETYLGLUCOSAMINYLTRANSFERASE-LIKE PROTEIN 1"/>
    <property type="match status" value="1"/>
</dbReference>
<dbReference type="EMBL" id="JAIUJR010000004">
    <property type="protein sequence ID" value="MCA0132438.1"/>
    <property type="molecule type" value="Genomic_DNA"/>
</dbReference>
<accession>A0ABS7XR12</accession>
<dbReference type="Pfam" id="PF00535">
    <property type="entry name" value="Glycos_transf_2"/>
    <property type="match status" value="1"/>
</dbReference>
<dbReference type="InterPro" id="IPR001173">
    <property type="entry name" value="Glyco_trans_2-like"/>
</dbReference>
<dbReference type="PANTHER" id="PTHR22916">
    <property type="entry name" value="GLYCOSYLTRANSFERASE"/>
    <property type="match status" value="1"/>
</dbReference>
<sequence>MKVSIITATYNSEKTIEKALRSVLNQTHDNIESIIVDGQSRDETEVIVKHLITQYPSRSIRWHSEQDDGIYDALNKGINMASGDVIGFVHSDDLLASPDILQNMVNIFETENCDGVYGDLKYVQFNDPERVVRFWKSQAFKSGLLKKGWMPPHPTVFLGRSVYERLGGFDTTFKIAADYDFLLRLFLTSSFSIHYIPKTITLMRLGGVSNRSLKSILNKSKEDYRALKKNKVGGLGALLLKNSSKLSQFWKRDEKF</sequence>
<gene>
    <name evidence="2" type="ORF">LBU54_07560</name>
</gene>
<comment type="caution">
    <text evidence="2">The sequence shown here is derived from an EMBL/GenBank/DDBJ whole genome shotgun (WGS) entry which is preliminary data.</text>
</comment>
<evidence type="ECO:0000313" key="3">
    <source>
        <dbReference type="Proteomes" id="UP001198901"/>
    </source>
</evidence>
<dbReference type="CDD" id="cd06433">
    <property type="entry name" value="GT_2_WfgS_like"/>
    <property type="match status" value="1"/>
</dbReference>
<evidence type="ECO:0000259" key="1">
    <source>
        <dbReference type="Pfam" id="PF00535"/>
    </source>
</evidence>
<dbReference type="InterPro" id="IPR029044">
    <property type="entry name" value="Nucleotide-diphossugar_trans"/>
</dbReference>
<keyword evidence="3" id="KW-1185">Reference proteome</keyword>